<keyword evidence="3" id="KW-1185">Reference proteome</keyword>
<evidence type="ECO:0000256" key="1">
    <source>
        <dbReference type="SAM" id="MobiDB-lite"/>
    </source>
</evidence>
<sequence>MHVEKKETERAFFFFFANNIRNDVEKQIDFKYNVKPPQACLNCHVYEDFGFPHSIYHGELVPVVIGLSNSGSLSAANIRIRLNLPQFMCISKLSHNVIRSWSNSIGGGNDQEQWMKWLDDLKVLTPVKFEESDDPSSTLASSKTQNKSDNDKAPSDSPVQSSSMRNQAPQIGMNKWMRNGWNDMNASHKQLPDDDILCLNEVIKPGRVSYAVVWLHGAMVGDFLLQILIGYDSLLSVTAKSDLSKEETIKSTKTQSDVHQTPQRLICLSRQLLVDPLLNMTLFTRNHFSDTRQYILALEIENVSNDILKYQGKANTLTTFGLADLLTHPNTSSDRIVHDVEEMSSLQLAQLQPLLSFDTAATSARNGHKGGIVENAIESELDNEQKRNALRILSDEERSPWVVVTNVVCIAENWTIQALLDNKFFHSYFSFVHKKIQFLPHLFFFFKKTHRIIVPIKGQFCSTMFAKLIPLDATNSEEYDSFTLDKDYTISTDSFELQEEEEPVLTNIVPTLQLQLQSQVSTIENEIVKKVLNPAKEIVHNFVKKEVPTMVRQNTTYHKRHDNELDIIIEFQITESPKLSHHLETLTSQSSSSPSSPNSMTRSASFHDRLSDIASKADLDVQHNPPNNSSAVQPPLISLPRPTRPSGFLDRSFSSQSEDMEDQRLNQITREQMEIKIRNELSHMPKSLRKNRYGFHMLNEPFVFSQVESHIGCPLRVAIKYPKMLPMTVKLSKLDMRACKNLDQKVSCDVQLMVLNISRKFNVSFLFDTLAQNEEFDNELKELCFLFFSTRSRSFVTFKEVSLRARYQWSGSTSLECDKLAPGEYIYIELRTIFDTPGIYNLNRYRFSVKTFPLDQSHHVPFLFVLSIFFYLPAFKKHINRIQTLHQECSFSQCNI</sequence>
<feature type="region of interest" description="Disordered" evidence="1">
    <location>
        <begin position="582"/>
        <end position="605"/>
    </location>
</feature>
<protein>
    <submittedName>
        <fullName evidence="2">Uncharacterized protein</fullName>
    </submittedName>
</protein>
<dbReference type="PANTHER" id="PTHR12975:SF6">
    <property type="entry name" value="TRAFFICKING PROTEIN PARTICLE COMPLEX SUBUNIT 8"/>
    <property type="match status" value="1"/>
</dbReference>
<comment type="caution">
    <text evidence="2">The sequence shown here is derived from an EMBL/GenBank/DDBJ whole genome shotgun (WGS) entry which is preliminary data.</text>
</comment>
<feature type="compositionally biased region" description="Polar residues" evidence="1">
    <location>
        <begin position="157"/>
        <end position="168"/>
    </location>
</feature>
<feature type="region of interest" description="Disordered" evidence="1">
    <location>
        <begin position="129"/>
        <end position="168"/>
    </location>
</feature>
<name>X6M8B1_RETFI</name>
<dbReference type="Proteomes" id="UP000023152">
    <property type="component" value="Unassembled WGS sequence"/>
</dbReference>
<dbReference type="PANTHER" id="PTHR12975">
    <property type="entry name" value="TRANSPORT PROTEIN TRAPP"/>
    <property type="match status" value="1"/>
</dbReference>
<dbReference type="EMBL" id="ASPP01023618">
    <property type="protein sequence ID" value="ETO10154.1"/>
    <property type="molecule type" value="Genomic_DNA"/>
</dbReference>
<dbReference type="OrthoDB" id="203724at2759"/>
<dbReference type="InterPro" id="IPR024420">
    <property type="entry name" value="TRAPP_III_complex_Trs85"/>
</dbReference>
<evidence type="ECO:0000313" key="3">
    <source>
        <dbReference type="Proteomes" id="UP000023152"/>
    </source>
</evidence>
<feature type="region of interest" description="Disordered" evidence="1">
    <location>
        <begin position="619"/>
        <end position="662"/>
    </location>
</feature>
<proteinExistence type="predicted"/>
<organism evidence="2 3">
    <name type="scientific">Reticulomyxa filosa</name>
    <dbReference type="NCBI Taxonomy" id="46433"/>
    <lineage>
        <taxon>Eukaryota</taxon>
        <taxon>Sar</taxon>
        <taxon>Rhizaria</taxon>
        <taxon>Retaria</taxon>
        <taxon>Foraminifera</taxon>
        <taxon>Monothalamids</taxon>
        <taxon>Reticulomyxidae</taxon>
        <taxon>Reticulomyxa</taxon>
    </lineage>
</organism>
<accession>X6M8B1</accession>
<feature type="compositionally biased region" description="Polar residues" evidence="1">
    <location>
        <begin position="135"/>
        <end position="145"/>
    </location>
</feature>
<reference evidence="2 3" key="1">
    <citation type="journal article" date="2013" name="Curr. Biol.">
        <title>The Genome of the Foraminiferan Reticulomyxa filosa.</title>
        <authorList>
            <person name="Glockner G."/>
            <person name="Hulsmann N."/>
            <person name="Schleicher M."/>
            <person name="Noegel A.A."/>
            <person name="Eichinger L."/>
            <person name="Gallinger C."/>
            <person name="Pawlowski J."/>
            <person name="Sierra R."/>
            <person name="Euteneuer U."/>
            <person name="Pillet L."/>
            <person name="Moustafa A."/>
            <person name="Platzer M."/>
            <person name="Groth M."/>
            <person name="Szafranski K."/>
            <person name="Schliwa M."/>
        </authorList>
    </citation>
    <scope>NUCLEOTIDE SEQUENCE [LARGE SCALE GENOMIC DNA]</scope>
</reference>
<dbReference type="GO" id="GO:1990072">
    <property type="term" value="C:TRAPPIII protein complex"/>
    <property type="evidence" value="ECO:0007669"/>
    <property type="project" value="TreeGrafter"/>
</dbReference>
<feature type="compositionally biased region" description="Low complexity" evidence="1">
    <location>
        <begin position="588"/>
        <end position="604"/>
    </location>
</feature>
<dbReference type="AlphaFoldDB" id="X6M8B1"/>
<evidence type="ECO:0000313" key="2">
    <source>
        <dbReference type="EMBL" id="ETO10154.1"/>
    </source>
</evidence>
<gene>
    <name evidence="2" type="ORF">RFI_27222</name>
</gene>